<keyword evidence="6 7" id="KW-0067">ATP-binding</keyword>
<dbReference type="SMART" id="SM00220">
    <property type="entry name" value="S_TKc"/>
    <property type="match status" value="1"/>
</dbReference>
<evidence type="ECO:0000313" key="12">
    <source>
        <dbReference type="Proteomes" id="UP000319817"/>
    </source>
</evidence>
<feature type="transmembrane region" description="Helical" evidence="9">
    <location>
        <begin position="400"/>
        <end position="425"/>
    </location>
</feature>
<dbReference type="OrthoDB" id="6111975at2"/>
<dbReference type="PROSITE" id="PS50011">
    <property type="entry name" value="PROTEIN_KINASE_DOM"/>
    <property type="match status" value="1"/>
</dbReference>
<keyword evidence="12" id="KW-1185">Reference proteome</keyword>
<evidence type="ECO:0000256" key="7">
    <source>
        <dbReference type="PROSITE-ProRule" id="PRU10141"/>
    </source>
</evidence>
<evidence type="ECO:0000259" key="10">
    <source>
        <dbReference type="PROSITE" id="PS50011"/>
    </source>
</evidence>
<organism evidence="11 12">
    <name type="scientific">Stieleria marina</name>
    <dbReference type="NCBI Taxonomy" id="1930275"/>
    <lineage>
        <taxon>Bacteria</taxon>
        <taxon>Pseudomonadati</taxon>
        <taxon>Planctomycetota</taxon>
        <taxon>Planctomycetia</taxon>
        <taxon>Pirellulales</taxon>
        <taxon>Pirellulaceae</taxon>
        <taxon>Stieleria</taxon>
    </lineage>
</organism>
<keyword evidence="4 7" id="KW-0547">Nucleotide-binding</keyword>
<dbReference type="Pfam" id="PF00069">
    <property type="entry name" value="Pkinase"/>
    <property type="match status" value="1"/>
</dbReference>
<keyword evidence="9" id="KW-0472">Membrane</keyword>
<gene>
    <name evidence="11" type="primary">prkC_30</name>
    <name evidence="11" type="ORF">K239x_59150</name>
</gene>
<evidence type="ECO:0000256" key="8">
    <source>
        <dbReference type="SAM" id="MobiDB-lite"/>
    </source>
</evidence>
<feature type="binding site" evidence="7">
    <location>
        <position position="138"/>
    </location>
    <ligand>
        <name>ATP</name>
        <dbReference type="ChEBI" id="CHEBI:30616"/>
    </ligand>
</feature>
<keyword evidence="3 11" id="KW-0808">Transferase</keyword>
<evidence type="ECO:0000256" key="3">
    <source>
        <dbReference type="ARBA" id="ARBA00022679"/>
    </source>
</evidence>
<feature type="region of interest" description="Disordered" evidence="8">
    <location>
        <begin position="462"/>
        <end position="483"/>
    </location>
</feature>
<proteinExistence type="predicted"/>
<sequence length="582" mass="63093">MPKCPIDLVDAAAADRLADDKIKPLQKHLTSCVRCRSRLESSAASPLWWNDAARLLDEGLLDDPGADMADSSAADARLFEDDDPLGELKAAGVIDSPSHPEMLGQLGRYAIEREIGSGGMGVVLKGFDAELNRTVAIKVLAPHLARSSAARQRFIREGRAAAAVVHENIVAIHEVDTTGRLPNLVMHFVDGVSLQRHVDTIGPLPVCDALRIGAQSAAGLAAAHRQGIIHRDVKPANIMIGGGGQRVWITDFGLARAVDDASLTRTGFIAGTPHYMSPEQARGGSVGPVSDLFSLGAVIYFMLAARPPWRAERSLAVLHRIVEQPHRPLWQVNPDVPREVSDLVDRLLCKSPEGRGESADKIQAELEQMLSQMQNPDHPHSLVGSQVETAKPSFFSHPAFVAPLTALVTTMAIYMLLPLAGWNLFGWNLRPEANRINRNAVTIAPPRENAIHLGYERSAATKPVESFSQDPSRVRRPSLQASQQNTFRTGDANVNRFDGFGTRSETKTPFASTPGLVTQNSPSAIALPPPMPKSTNFDPPNATPIVSTTSEISTTKETVWSEISLLEELLRDAETNSPWTVH</sequence>
<keyword evidence="9" id="KW-0812">Transmembrane</keyword>
<dbReference type="Gene3D" id="1.10.510.10">
    <property type="entry name" value="Transferase(Phosphotransferase) domain 1"/>
    <property type="match status" value="1"/>
</dbReference>
<evidence type="ECO:0000256" key="6">
    <source>
        <dbReference type="ARBA" id="ARBA00022840"/>
    </source>
</evidence>
<dbReference type="SUPFAM" id="SSF56112">
    <property type="entry name" value="Protein kinase-like (PK-like)"/>
    <property type="match status" value="1"/>
</dbReference>
<dbReference type="PROSITE" id="PS00108">
    <property type="entry name" value="PROTEIN_KINASE_ST"/>
    <property type="match status" value="1"/>
</dbReference>
<dbReference type="GO" id="GO:0005524">
    <property type="term" value="F:ATP binding"/>
    <property type="evidence" value="ECO:0007669"/>
    <property type="project" value="UniProtKB-UniRule"/>
</dbReference>
<keyword evidence="5 11" id="KW-0418">Kinase</keyword>
<keyword evidence="9" id="KW-1133">Transmembrane helix</keyword>
<dbReference type="InterPro" id="IPR000719">
    <property type="entry name" value="Prot_kinase_dom"/>
</dbReference>
<evidence type="ECO:0000256" key="5">
    <source>
        <dbReference type="ARBA" id="ARBA00022777"/>
    </source>
</evidence>
<evidence type="ECO:0000256" key="1">
    <source>
        <dbReference type="ARBA" id="ARBA00012513"/>
    </source>
</evidence>
<dbReference type="InterPro" id="IPR017441">
    <property type="entry name" value="Protein_kinase_ATP_BS"/>
</dbReference>
<dbReference type="PANTHER" id="PTHR43289:SF6">
    <property type="entry name" value="SERINE_THREONINE-PROTEIN KINASE NEKL-3"/>
    <property type="match status" value="1"/>
</dbReference>
<accession>A0A517P3E9</accession>
<dbReference type="CDD" id="cd14014">
    <property type="entry name" value="STKc_PknB_like"/>
    <property type="match status" value="1"/>
</dbReference>
<keyword evidence="2" id="KW-0723">Serine/threonine-protein kinase</keyword>
<evidence type="ECO:0000256" key="4">
    <source>
        <dbReference type="ARBA" id="ARBA00022741"/>
    </source>
</evidence>
<dbReference type="EC" id="2.7.11.1" evidence="1"/>
<protein>
    <recommendedName>
        <fullName evidence="1">non-specific serine/threonine protein kinase</fullName>
        <ecNumber evidence="1">2.7.11.1</ecNumber>
    </recommendedName>
</protein>
<dbReference type="GO" id="GO:0004674">
    <property type="term" value="F:protein serine/threonine kinase activity"/>
    <property type="evidence" value="ECO:0007669"/>
    <property type="project" value="UniProtKB-KW"/>
</dbReference>
<dbReference type="Proteomes" id="UP000319817">
    <property type="component" value="Chromosome"/>
</dbReference>
<evidence type="ECO:0000313" key="11">
    <source>
        <dbReference type="EMBL" id="QDT13895.1"/>
    </source>
</evidence>
<evidence type="ECO:0000256" key="2">
    <source>
        <dbReference type="ARBA" id="ARBA00022527"/>
    </source>
</evidence>
<dbReference type="InterPro" id="IPR011009">
    <property type="entry name" value="Kinase-like_dom_sf"/>
</dbReference>
<dbReference type="AlphaFoldDB" id="A0A517P3E9"/>
<dbReference type="EMBL" id="CP036526">
    <property type="protein sequence ID" value="QDT13895.1"/>
    <property type="molecule type" value="Genomic_DNA"/>
</dbReference>
<dbReference type="RefSeq" id="WP_145421849.1">
    <property type="nucleotide sequence ID" value="NZ_CP036526.1"/>
</dbReference>
<feature type="domain" description="Protein kinase" evidence="10">
    <location>
        <begin position="109"/>
        <end position="370"/>
    </location>
</feature>
<reference evidence="11 12" key="1">
    <citation type="submission" date="2019-02" db="EMBL/GenBank/DDBJ databases">
        <title>Deep-cultivation of Planctomycetes and their phenomic and genomic characterization uncovers novel biology.</title>
        <authorList>
            <person name="Wiegand S."/>
            <person name="Jogler M."/>
            <person name="Boedeker C."/>
            <person name="Pinto D."/>
            <person name="Vollmers J."/>
            <person name="Rivas-Marin E."/>
            <person name="Kohn T."/>
            <person name="Peeters S.H."/>
            <person name="Heuer A."/>
            <person name="Rast P."/>
            <person name="Oberbeckmann S."/>
            <person name="Bunk B."/>
            <person name="Jeske O."/>
            <person name="Meyerdierks A."/>
            <person name="Storesund J.E."/>
            <person name="Kallscheuer N."/>
            <person name="Luecker S."/>
            <person name="Lage O.M."/>
            <person name="Pohl T."/>
            <person name="Merkel B.J."/>
            <person name="Hornburger P."/>
            <person name="Mueller R.-W."/>
            <person name="Bruemmer F."/>
            <person name="Labrenz M."/>
            <person name="Spormann A.M."/>
            <person name="Op den Camp H."/>
            <person name="Overmann J."/>
            <person name="Amann R."/>
            <person name="Jetten M.S.M."/>
            <person name="Mascher T."/>
            <person name="Medema M.H."/>
            <person name="Devos D.P."/>
            <person name="Kaster A.-K."/>
            <person name="Ovreas L."/>
            <person name="Rohde M."/>
            <person name="Galperin M.Y."/>
            <person name="Jogler C."/>
        </authorList>
    </citation>
    <scope>NUCLEOTIDE SEQUENCE [LARGE SCALE GENOMIC DNA]</scope>
    <source>
        <strain evidence="11 12">K23_9</strain>
    </source>
</reference>
<dbReference type="FunFam" id="1.10.510.10:FF:000021">
    <property type="entry name" value="Serine/threonine protein kinase"/>
    <property type="match status" value="1"/>
</dbReference>
<dbReference type="Gene3D" id="3.30.200.20">
    <property type="entry name" value="Phosphorylase Kinase, domain 1"/>
    <property type="match status" value="1"/>
</dbReference>
<dbReference type="PANTHER" id="PTHR43289">
    <property type="entry name" value="MITOGEN-ACTIVATED PROTEIN KINASE KINASE KINASE 20-RELATED"/>
    <property type="match status" value="1"/>
</dbReference>
<name>A0A517P3E9_9BACT</name>
<dbReference type="PROSITE" id="PS00107">
    <property type="entry name" value="PROTEIN_KINASE_ATP"/>
    <property type="match status" value="1"/>
</dbReference>
<dbReference type="InterPro" id="IPR008271">
    <property type="entry name" value="Ser/Thr_kinase_AS"/>
</dbReference>
<evidence type="ECO:0000256" key="9">
    <source>
        <dbReference type="SAM" id="Phobius"/>
    </source>
</evidence>